<evidence type="ECO:0000256" key="6">
    <source>
        <dbReference type="ARBA" id="ARBA00047422"/>
    </source>
</evidence>
<dbReference type="Gene3D" id="3.90.120.10">
    <property type="entry name" value="DNA Methylase, subunit A, domain 2"/>
    <property type="match status" value="1"/>
</dbReference>
<feature type="active site" evidence="7">
    <location>
        <position position="79"/>
    </location>
</feature>
<comment type="catalytic activity">
    <reaction evidence="6">
        <text>a 2'-deoxycytidine in DNA + S-adenosyl-L-methionine = a 5-methyl-2'-deoxycytidine in DNA + S-adenosyl-L-homocysteine + H(+)</text>
        <dbReference type="Rhea" id="RHEA:13681"/>
        <dbReference type="Rhea" id="RHEA-COMP:11369"/>
        <dbReference type="Rhea" id="RHEA-COMP:11370"/>
        <dbReference type="ChEBI" id="CHEBI:15378"/>
        <dbReference type="ChEBI" id="CHEBI:57856"/>
        <dbReference type="ChEBI" id="CHEBI:59789"/>
        <dbReference type="ChEBI" id="CHEBI:85452"/>
        <dbReference type="ChEBI" id="CHEBI:85454"/>
        <dbReference type="EC" id="2.1.1.37"/>
    </reaction>
</comment>
<gene>
    <name evidence="8" type="ORF">SPHINGO391_470082</name>
</gene>
<dbReference type="PRINTS" id="PR00105">
    <property type="entry name" value="C5METTRFRASE"/>
</dbReference>
<keyword evidence="5" id="KW-0680">Restriction system</keyword>
<dbReference type="GO" id="GO:0003886">
    <property type="term" value="F:DNA (cytosine-5-)-methyltransferase activity"/>
    <property type="evidence" value="ECO:0007669"/>
    <property type="project" value="UniProtKB-EC"/>
</dbReference>
<dbReference type="InterPro" id="IPR001525">
    <property type="entry name" value="C5_MeTfrase"/>
</dbReference>
<dbReference type="InterPro" id="IPR029063">
    <property type="entry name" value="SAM-dependent_MTases_sf"/>
</dbReference>
<accession>A0A5E7ZN38</accession>
<evidence type="ECO:0000256" key="7">
    <source>
        <dbReference type="PROSITE-ProRule" id="PRU01016"/>
    </source>
</evidence>
<keyword evidence="4 7" id="KW-0949">S-adenosyl-L-methionine</keyword>
<dbReference type="GO" id="GO:0044027">
    <property type="term" value="P:negative regulation of gene expression via chromosomal CpG island methylation"/>
    <property type="evidence" value="ECO:0007669"/>
    <property type="project" value="TreeGrafter"/>
</dbReference>
<dbReference type="SUPFAM" id="SSF53335">
    <property type="entry name" value="S-adenosyl-L-methionine-dependent methyltransferases"/>
    <property type="match status" value="1"/>
</dbReference>
<protein>
    <recommendedName>
        <fullName evidence="1">DNA (cytosine-5-)-methyltransferase</fullName>
        <ecNumber evidence="1">2.1.1.37</ecNumber>
    </recommendedName>
</protein>
<dbReference type="EC" id="2.1.1.37" evidence="1"/>
<evidence type="ECO:0000256" key="2">
    <source>
        <dbReference type="ARBA" id="ARBA00022603"/>
    </source>
</evidence>
<sequence>MKPPLIIDNFAGGGGASTGIERALGRPVDVAINHDAEAVAMHLANHPTTKHYCQSIMAVDPLEATGGAPVALAWFSPDCKHHSKAKGGKPREKNIRDLAWVVVHWAERLLKAKRDGSAAIQVLMLENVEEFRQWGPLDEHGQPIKERKGEEFDLWVRRLKRLGYKVEFRELRACDYGAPTSRKRLYLIARRDGLPIVWPKPSHGKPGSPEVVSGERLPWRTAAECIDWSIPCPSIFERARELKPATMRRIAHGVMRYVVKSASPFVIPVTHHGSADRSYNPAAPLPTVTAAHRGEMATIDAAVIPITHTNNGATAHSTRQPLRTITTAKGGELAAVTATLAPHITKFRTGSVGSEGGDPMPTVTANGDSARPAGATPLGLAAATMVQMGYGEREGQTPRALDVEAPLGTIVAGGNKHALVLGHLEKFSENSRGKSATEPLDTVMAGAPRHAAVTAFLSHFYTSNTNGGQGDPEQPAKTITSEGQHHAVVCAHMEQANTGRVGHAASDPVSTITAAGSHQRLVETTMVDASALPPEQLDRAVRVAAFLIKYYGNEVDGHGLDAPIGTVTTKDRFAVVTVTIDAITYVIVDIGMRMLSRRELANAQGFPSDYVLDPIGPKGKPLSISSSIRMIGNSVCPDVAEALASANVPLEWFMQEAA</sequence>
<evidence type="ECO:0000313" key="9">
    <source>
        <dbReference type="Proteomes" id="UP000326857"/>
    </source>
</evidence>
<proteinExistence type="inferred from homology"/>
<keyword evidence="2 7" id="KW-0489">Methyltransferase</keyword>
<dbReference type="InterPro" id="IPR050390">
    <property type="entry name" value="C5-Methyltransferase"/>
</dbReference>
<evidence type="ECO:0000256" key="4">
    <source>
        <dbReference type="ARBA" id="ARBA00022691"/>
    </source>
</evidence>
<dbReference type="PANTHER" id="PTHR10629">
    <property type="entry name" value="CYTOSINE-SPECIFIC METHYLTRANSFERASE"/>
    <property type="match status" value="1"/>
</dbReference>
<dbReference type="RefSeq" id="WP_151992381.1">
    <property type="nucleotide sequence ID" value="NZ_LR701528.1"/>
</dbReference>
<comment type="similarity">
    <text evidence="7">Belongs to the class I-like SAM-binding methyltransferase superfamily. C5-methyltransferase family.</text>
</comment>
<dbReference type="GO" id="GO:0032259">
    <property type="term" value="P:methylation"/>
    <property type="evidence" value="ECO:0007669"/>
    <property type="project" value="UniProtKB-KW"/>
</dbReference>
<dbReference type="AlphaFoldDB" id="A0A5E7ZN38"/>
<evidence type="ECO:0000256" key="5">
    <source>
        <dbReference type="ARBA" id="ARBA00022747"/>
    </source>
</evidence>
<keyword evidence="3 7" id="KW-0808">Transferase</keyword>
<dbReference type="EMBL" id="CABVLI010000042">
    <property type="protein sequence ID" value="VVT20549.1"/>
    <property type="molecule type" value="Genomic_DNA"/>
</dbReference>
<evidence type="ECO:0000256" key="1">
    <source>
        <dbReference type="ARBA" id="ARBA00011975"/>
    </source>
</evidence>
<dbReference type="PROSITE" id="PS51679">
    <property type="entry name" value="SAM_MT_C5"/>
    <property type="match status" value="1"/>
</dbReference>
<organism evidence="8 9">
    <name type="scientific">Sphingomonas aurantiaca</name>
    <dbReference type="NCBI Taxonomy" id="185949"/>
    <lineage>
        <taxon>Bacteria</taxon>
        <taxon>Pseudomonadati</taxon>
        <taxon>Pseudomonadota</taxon>
        <taxon>Alphaproteobacteria</taxon>
        <taxon>Sphingomonadales</taxon>
        <taxon>Sphingomonadaceae</taxon>
        <taxon>Sphingomonas</taxon>
    </lineage>
</organism>
<reference evidence="8 9" key="1">
    <citation type="submission" date="2019-09" db="EMBL/GenBank/DDBJ databases">
        <authorList>
            <person name="Dittami M. S."/>
        </authorList>
    </citation>
    <scope>NUCLEOTIDE SEQUENCE [LARGE SCALE GENOMIC DNA]</scope>
    <source>
        <strain evidence="8">SPHINGO391</strain>
    </source>
</reference>
<evidence type="ECO:0000313" key="8">
    <source>
        <dbReference type="EMBL" id="VVT20549.1"/>
    </source>
</evidence>
<dbReference type="Gene3D" id="3.40.50.150">
    <property type="entry name" value="Vaccinia Virus protein VP39"/>
    <property type="match status" value="1"/>
</dbReference>
<dbReference type="Pfam" id="PF00145">
    <property type="entry name" value="DNA_methylase"/>
    <property type="match status" value="2"/>
</dbReference>
<evidence type="ECO:0000256" key="3">
    <source>
        <dbReference type="ARBA" id="ARBA00022679"/>
    </source>
</evidence>
<dbReference type="Proteomes" id="UP000326857">
    <property type="component" value="Unassembled WGS sequence"/>
</dbReference>
<dbReference type="GO" id="GO:0009307">
    <property type="term" value="P:DNA restriction-modification system"/>
    <property type="evidence" value="ECO:0007669"/>
    <property type="project" value="UniProtKB-KW"/>
</dbReference>
<dbReference type="GO" id="GO:0003677">
    <property type="term" value="F:DNA binding"/>
    <property type="evidence" value="ECO:0007669"/>
    <property type="project" value="TreeGrafter"/>
</dbReference>
<name>A0A5E7ZN38_9SPHN</name>
<dbReference type="PANTHER" id="PTHR10629:SF52">
    <property type="entry name" value="DNA (CYTOSINE-5)-METHYLTRANSFERASE 1"/>
    <property type="match status" value="1"/>
</dbReference>